<dbReference type="PANTHER" id="PTHR30093:SF34">
    <property type="entry name" value="PREPILIN PEPTIDASE-DEPENDENT PROTEIN D"/>
    <property type="match status" value="1"/>
</dbReference>
<evidence type="ECO:0000256" key="5">
    <source>
        <dbReference type="SAM" id="Phobius"/>
    </source>
</evidence>
<comment type="subunit">
    <text evidence="2">The pili are polar flexible filaments of about 5.4 nanometers diameter and 2.5 micrometers average length; they consist of only a single polypeptide chain arranged in a helical configuration of five subunits per turn in the assembled pilus.</text>
</comment>
<dbReference type="GO" id="GO:0007155">
    <property type="term" value="P:cell adhesion"/>
    <property type="evidence" value="ECO:0007669"/>
    <property type="project" value="InterPro"/>
</dbReference>
<feature type="transmembrane region" description="Helical" evidence="5">
    <location>
        <begin position="6"/>
        <end position="27"/>
    </location>
</feature>
<dbReference type="EMBL" id="CP029397">
    <property type="protein sequence ID" value="AWL30203.1"/>
    <property type="molecule type" value="Genomic_DNA"/>
</dbReference>
<dbReference type="PANTHER" id="PTHR30093">
    <property type="entry name" value="GENERAL SECRETION PATHWAY PROTEIN G"/>
    <property type="match status" value="1"/>
</dbReference>
<keyword evidence="5" id="KW-1133">Transmembrane helix</keyword>
<keyword evidence="3" id="KW-0488">Methylation</keyword>
<dbReference type="GO" id="GO:0043107">
    <property type="term" value="P:type IV pilus-dependent motility"/>
    <property type="evidence" value="ECO:0007669"/>
    <property type="project" value="TreeGrafter"/>
</dbReference>
<keyword evidence="7" id="KW-1185">Reference proteome</keyword>
<organism evidence="6 7">
    <name type="scientific">Acinetobacter defluvii</name>
    <dbReference type="NCBI Taxonomy" id="1871111"/>
    <lineage>
        <taxon>Bacteria</taxon>
        <taxon>Pseudomonadati</taxon>
        <taxon>Pseudomonadota</taxon>
        <taxon>Gammaproteobacteria</taxon>
        <taxon>Moraxellales</taxon>
        <taxon>Moraxellaceae</taxon>
        <taxon>Acinetobacter</taxon>
    </lineage>
</organism>
<dbReference type="GO" id="GO:0015628">
    <property type="term" value="P:protein secretion by the type II secretion system"/>
    <property type="evidence" value="ECO:0007669"/>
    <property type="project" value="InterPro"/>
</dbReference>
<dbReference type="OrthoDB" id="115249at2"/>
<dbReference type="InterPro" id="IPR012902">
    <property type="entry name" value="N_methyl_site"/>
</dbReference>
<gene>
    <name evidence="6" type="ORF">DJ533_17355</name>
</gene>
<dbReference type="Gene3D" id="3.30.700.10">
    <property type="entry name" value="Glycoprotein, Type 4 Pilin"/>
    <property type="match status" value="1"/>
</dbReference>
<protein>
    <submittedName>
        <fullName evidence="6">Pilin</fullName>
    </submittedName>
</protein>
<dbReference type="SUPFAM" id="SSF54523">
    <property type="entry name" value="Pili subunits"/>
    <property type="match status" value="1"/>
</dbReference>
<name>A0A2S2FGV4_9GAMM</name>
<dbReference type="AlphaFoldDB" id="A0A2S2FGV4"/>
<dbReference type="RefSeq" id="WP_065993774.1">
    <property type="nucleotide sequence ID" value="NZ_CP029397.2"/>
</dbReference>
<evidence type="ECO:0000313" key="7">
    <source>
        <dbReference type="Proteomes" id="UP000245977"/>
    </source>
</evidence>
<reference evidence="6" key="1">
    <citation type="submission" date="2019-08" db="EMBL/GenBank/DDBJ databases">
        <title>The complete genome of Acinetobacter defluvii strain WCHAD010030.</title>
        <authorList>
            <person name="Hu Y."/>
            <person name="Qin J."/>
            <person name="Feng Y."/>
            <person name="Zong Z."/>
        </authorList>
    </citation>
    <scope>NUCLEOTIDE SEQUENCE</scope>
    <source>
        <strain evidence="6">WCHA30</strain>
    </source>
</reference>
<dbReference type="Pfam" id="PF00114">
    <property type="entry name" value="Pilin"/>
    <property type="match status" value="1"/>
</dbReference>
<evidence type="ECO:0000256" key="4">
    <source>
        <dbReference type="RuleBase" id="RU000389"/>
    </source>
</evidence>
<keyword evidence="5" id="KW-0472">Membrane</keyword>
<dbReference type="Proteomes" id="UP000245977">
    <property type="component" value="Chromosome"/>
</dbReference>
<dbReference type="GO" id="GO:0044096">
    <property type="term" value="C:type IV pilus"/>
    <property type="evidence" value="ECO:0007669"/>
    <property type="project" value="TreeGrafter"/>
</dbReference>
<evidence type="ECO:0000313" key="6">
    <source>
        <dbReference type="EMBL" id="AWL30203.1"/>
    </source>
</evidence>
<dbReference type="NCBIfam" id="TIGR02532">
    <property type="entry name" value="IV_pilin_GFxxxE"/>
    <property type="match status" value="1"/>
</dbReference>
<dbReference type="PROSITE" id="PS00409">
    <property type="entry name" value="PROKAR_NTER_METHYL"/>
    <property type="match status" value="1"/>
</dbReference>
<proteinExistence type="inferred from homology"/>
<accession>A0A2S2FGV4</accession>
<dbReference type="STRING" id="1871111.GCA_001704615_03066"/>
<dbReference type="InterPro" id="IPR045584">
    <property type="entry name" value="Pilin-like"/>
</dbReference>
<dbReference type="InterPro" id="IPR000983">
    <property type="entry name" value="Bac_GSPG_pilin"/>
</dbReference>
<evidence type="ECO:0000256" key="2">
    <source>
        <dbReference type="ARBA" id="ARBA00011156"/>
    </source>
</evidence>
<dbReference type="PRINTS" id="PR00813">
    <property type="entry name" value="BCTERIALGSPG"/>
</dbReference>
<keyword evidence="4" id="KW-0281">Fimbrium</keyword>
<evidence type="ECO:0000256" key="3">
    <source>
        <dbReference type="ARBA" id="ARBA00022481"/>
    </source>
</evidence>
<dbReference type="GO" id="GO:0015627">
    <property type="term" value="C:type II protein secretion system complex"/>
    <property type="evidence" value="ECO:0007669"/>
    <property type="project" value="InterPro"/>
</dbReference>
<keyword evidence="5" id="KW-0812">Transmembrane</keyword>
<dbReference type="Pfam" id="PF07963">
    <property type="entry name" value="N_methyl"/>
    <property type="match status" value="1"/>
</dbReference>
<dbReference type="InterPro" id="IPR001082">
    <property type="entry name" value="Pilin"/>
</dbReference>
<sequence>MNAQKGFTLIELMIVVAIIGILAAIAIPQYQNYVTKSQVTRAIGELGNYKTMVELCLSDNKECDFKIADSTLFGEAAEGTVASTNGGIVATLARDTGASTIVGTFGNGASGALSGKTITWTRAGYNADNAGTWTCAAGEGIEAKFLPTSCPGAE</sequence>
<comment type="similarity">
    <text evidence="1 4">Belongs to the N-Me-Phe pilin family.</text>
</comment>
<evidence type="ECO:0000256" key="1">
    <source>
        <dbReference type="ARBA" id="ARBA00005233"/>
    </source>
</evidence>
<dbReference type="KEGG" id="adv:DJ533_17355"/>